<evidence type="ECO:0000256" key="1">
    <source>
        <dbReference type="ARBA" id="ARBA00023015"/>
    </source>
</evidence>
<keyword evidence="3" id="KW-0804">Transcription</keyword>
<dbReference type="Gene3D" id="1.10.10.10">
    <property type="entry name" value="Winged helix-like DNA-binding domain superfamily/Winged helix DNA-binding domain"/>
    <property type="match status" value="1"/>
</dbReference>
<dbReference type="SMART" id="SM00345">
    <property type="entry name" value="HTH_GNTR"/>
    <property type="match status" value="1"/>
</dbReference>
<dbReference type="PANTHER" id="PTHR43537:SF47">
    <property type="entry name" value="REGULATORY PROTEIN GNTR HTH"/>
    <property type="match status" value="1"/>
</dbReference>
<feature type="domain" description="HTH gntR-type" evidence="4">
    <location>
        <begin position="16"/>
        <end position="84"/>
    </location>
</feature>
<dbReference type="SUPFAM" id="SSF46785">
    <property type="entry name" value="Winged helix' DNA-binding domain"/>
    <property type="match status" value="1"/>
</dbReference>
<dbReference type="PROSITE" id="PS50949">
    <property type="entry name" value="HTH_GNTR"/>
    <property type="match status" value="1"/>
</dbReference>
<dbReference type="Proteomes" id="UP001185028">
    <property type="component" value="Unassembled WGS sequence"/>
</dbReference>
<proteinExistence type="predicted"/>
<gene>
    <name evidence="5" type="ORF">JOC58_002857</name>
</gene>
<dbReference type="InterPro" id="IPR008920">
    <property type="entry name" value="TF_FadR/GntR_C"/>
</dbReference>
<evidence type="ECO:0000259" key="4">
    <source>
        <dbReference type="PROSITE" id="PS50949"/>
    </source>
</evidence>
<evidence type="ECO:0000256" key="3">
    <source>
        <dbReference type="ARBA" id="ARBA00023163"/>
    </source>
</evidence>
<dbReference type="InterPro" id="IPR011711">
    <property type="entry name" value="GntR_C"/>
</dbReference>
<evidence type="ECO:0000313" key="5">
    <source>
        <dbReference type="EMBL" id="MDR6244959.1"/>
    </source>
</evidence>
<dbReference type="PANTHER" id="PTHR43537">
    <property type="entry name" value="TRANSCRIPTIONAL REGULATOR, GNTR FAMILY"/>
    <property type="match status" value="1"/>
</dbReference>
<organism evidence="5 6">
    <name type="scientific">Paenibacillus hunanensis</name>
    <dbReference type="NCBI Taxonomy" id="539262"/>
    <lineage>
        <taxon>Bacteria</taxon>
        <taxon>Bacillati</taxon>
        <taxon>Bacillota</taxon>
        <taxon>Bacilli</taxon>
        <taxon>Bacillales</taxon>
        <taxon>Paenibacillaceae</taxon>
        <taxon>Paenibacillus</taxon>
    </lineage>
</organism>
<name>A0ABU1J0D0_9BACL</name>
<dbReference type="CDD" id="cd07377">
    <property type="entry name" value="WHTH_GntR"/>
    <property type="match status" value="1"/>
</dbReference>
<keyword evidence="6" id="KW-1185">Reference proteome</keyword>
<comment type="caution">
    <text evidence="5">The sequence shown here is derived from an EMBL/GenBank/DDBJ whole genome shotgun (WGS) entry which is preliminary data.</text>
</comment>
<dbReference type="PRINTS" id="PR00035">
    <property type="entry name" value="HTHGNTR"/>
</dbReference>
<dbReference type="GO" id="GO:0003677">
    <property type="term" value="F:DNA binding"/>
    <property type="evidence" value="ECO:0007669"/>
    <property type="project" value="UniProtKB-KW"/>
</dbReference>
<dbReference type="Pfam" id="PF07729">
    <property type="entry name" value="FCD"/>
    <property type="match status" value="1"/>
</dbReference>
<keyword evidence="1" id="KW-0805">Transcription regulation</keyword>
<dbReference type="InterPro" id="IPR036390">
    <property type="entry name" value="WH_DNA-bd_sf"/>
</dbReference>
<dbReference type="SUPFAM" id="SSF48008">
    <property type="entry name" value="GntR ligand-binding domain-like"/>
    <property type="match status" value="1"/>
</dbReference>
<dbReference type="RefSeq" id="WP_229685527.1">
    <property type="nucleotide sequence ID" value="NZ_BMMB01000001.1"/>
</dbReference>
<reference evidence="5 6" key="1">
    <citation type="submission" date="2023-07" db="EMBL/GenBank/DDBJ databases">
        <title>Genomic Encyclopedia of Type Strains, Phase IV (KMG-IV): sequencing the most valuable type-strain genomes for metagenomic binning, comparative biology and taxonomic classification.</title>
        <authorList>
            <person name="Goeker M."/>
        </authorList>
    </citation>
    <scope>NUCLEOTIDE SEQUENCE [LARGE SCALE GENOMIC DNA]</scope>
    <source>
        <strain evidence="5 6">DSM 22170</strain>
    </source>
</reference>
<sequence>MLFISTPTGLKAVQRRKLVDEVLDQLMALIQSGQYEQGAKLPPEPELMRLLSVGRSTVREAVKILMHAGFLEVRQGDGTYIKKSSTGLQSVKATLIPQNFEQVLEVRRMLECEAVELAAIRRTDADLQRMRTLLDQRNEYLDGGRYAEYVASDIAFHIAVVESCHNDVFTAMYSVIAEGLRELLSQLILDTQGYEDNTVYHEAIYRAIEAQDSEAAKRYTIQNLDAVTSRSSIAAHS</sequence>
<protein>
    <submittedName>
        <fullName evidence="5">DNA-binding FadR family transcriptional regulator</fullName>
    </submittedName>
</protein>
<evidence type="ECO:0000256" key="2">
    <source>
        <dbReference type="ARBA" id="ARBA00023125"/>
    </source>
</evidence>
<keyword evidence="2 5" id="KW-0238">DNA-binding</keyword>
<evidence type="ECO:0000313" key="6">
    <source>
        <dbReference type="Proteomes" id="UP001185028"/>
    </source>
</evidence>
<dbReference type="Pfam" id="PF00392">
    <property type="entry name" value="GntR"/>
    <property type="match status" value="1"/>
</dbReference>
<accession>A0ABU1J0D0</accession>
<dbReference type="InterPro" id="IPR000524">
    <property type="entry name" value="Tscrpt_reg_HTH_GntR"/>
</dbReference>
<dbReference type="EMBL" id="JAVDQH010000011">
    <property type="protein sequence ID" value="MDR6244959.1"/>
    <property type="molecule type" value="Genomic_DNA"/>
</dbReference>
<dbReference type="Gene3D" id="1.20.120.530">
    <property type="entry name" value="GntR ligand-binding domain-like"/>
    <property type="match status" value="1"/>
</dbReference>
<dbReference type="SMART" id="SM00895">
    <property type="entry name" value="FCD"/>
    <property type="match status" value="1"/>
</dbReference>
<dbReference type="InterPro" id="IPR036388">
    <property type="entry name" value="WH-like_DNA-bd_sf"/>
</dbReference>